<dbReference type="AlphaFoldDB" id="A0A9X0ASN3"/>
<proteinExistence type="predicted"/>
<evidence type="ECO:0000313" key="2">
    <source>
        <dbReference type="EMBL" id="KAJ8067794.1"/>
    </source>
</evidence>
<evidence type="ECO:0000256" key="1">
    <source>
        <dbReference type="SAM" id="MobiDB-lite"/>
    </source>
</evidence>
<keyword evidence="3" id="KW-1185">Reference proteome</keyword>
<name>A0A9X0ASN3_9HELO</name>
<evidence type="ECO:0000313" key="3">
    <source>
        <dbReference type="Proteomes" id="UP001152300"/>
    </source>
</evidence>
<gene>
    <name evidence="2" type="ORF">OCU04_003391</name>
</gene>
<feature type="compositionally biased region" description="Basic and acidic residues" evidence="1">
    <location>
        <begin position="81"/>
        <end position="90"/>
    </location>
</feature>
<sequence>MVKEEVPSQNERIHFSHQQKGLKTNLTDSDVIKIGAHMLDTATIKLICLESMIEAKLCEVSSQNEKNRIKKTPRSFSQNYTERETRDRNETQCSAKTDQGYSIVGL</sequence>
<dbReference type="Proteomes" id="UP001152300">
    <property type="component" value="Unassembled WGS sequence"/>
</dbReference>
<dbReference type="EMBL" id="JAPEIS010000003">
    <property type="protein sequence ID" value="KAJ8067794.1"/>
    <property type="molecule type" value="Genomic_DNA"/>
</dbReference>
<accession>A0A9X0ASN3</accession>
<organism evidence="2 3">
    <name type="scientific">Sclerotinia nivalis</name>
    <dbReference type="NCBI Taxonomy" id="352851"/>
    <lineage>
        <taxon>Eukaryota</taxon>
        <taxon>Fungi</taxon>
        <taxon>Dikarya</taxon>
        <taxon>Ascomycota</taxon>
        <taxon>Pezizomycotina</taxon>
        <taxon>Leotiomycetes</taxon>
        <taxon>Helotiales</taxon>
        <taxon>Sclerotiniaceae</taxon>
        <taxon>Sclerotinia</taxon>
    </lineage>
</organism>
<feature type="region of interest" description="Disordered" evidence="1">
    <location>
        <begin position="63"/>
        <end position="106"/>
    </location>
</feature>
<feature type="compositionally biased region" description="Polar residues" evidence="1">
    <location>
        <begin position="91"/>
        <end position="100"/>
    </location>
</feature>
<protein>
    <submittedName>
        <fullName evidence="2">Uncharacterized protein</fullName>
    </submittedName>
</protein>
<comment type="caution">
    <text evidence="2">The sequence shown here is derived from an EMBL/GenBank/DDBJ whole genome shotgun (WGS) entry which is preliminary data.</text>
</comment>
<reference evidence="2" key="1">
    <citation type="submission" date="2022-11" db="EMBL/GenBank/DDBJ databases">
        <title>Genome Resource of Sclerotinia nivalis Strain SnTB1, a Plant Pathogen Isolated from American Ginseng.</title>
        <authorList>
            <person name="Fan S."/>
        </authorList>
    </citation>
    <scope>NUCLEOTIDE SEQUENCE</scope>
    <source>
        <strain evidence="2">SnTB1</strain>
    </source>
</reference>